<dbReference type="SUPFAM" id="SSF51182">
    <property type="entry name" value="RmlC-like cupins"/>
    <property type="match status" value="1"/>
</dbReference>
<dbReference type="EMBL" id="KV010646">
    <property type="protein sequence ID" value="KZV27193.1"/>
    <property type="molecule type" value="Genomic_DNA"/>
</dbReference>
<accession>A0A2Z7B0D8</accession>
<feature type="domain" description="Cupin type-1" evidence="2">
    <location>
        <begin position="28"/>
        <end position="76"/>
    </location>
</feature>
<sequence>MMLLRVLACLLSSFSFFEEAAGGGEKRFRDRHQRIGHFKKGDIIAVHADAPHWFYNNADEDLVVVVLQDNVNNADQLDQNPRG</sequence>
<keyword evidence="4" id="KW-1185">Reference proteome</keyword>
<evidence type="ECO:0000259" key="2">
    <source>
        <dbReference type="Pfam" id="PF00190"/>
    </source>
</evidence>
<dbReference type="InterPro" id="IPR006045">
    <property type="entry name" value="Cupin_1"/>
</dbReference>
<dbReference type="InterPro" id="IPR014710">
    <property type="entry name" value="RmlC-like_jellyroll"/>
</dbReference>
<proteinExistence type="predicted"/>
<dbReference type="AlphaFoldDB" id="A0A2Z7B0D8"/>
<keyword evidence="1" id="KW-0732">Signal</keyword>
<evidence type="ECO:0000313" key="3">
    <source>
        <dbReference type="EMBL" id="KZV27193.1"/>
    </source>
</evidence>
<evidence type="ECO:0000313" key="4">
    <source>
        <dbReference type="Proteomes" id="UP000250235"/>
    </source>
</evidence>
<dbReference type="Pfam" id="PF00190">
    <property type="entry name" value="Cupin_1"/>
    <property type="match status" value="1"/>
</dbReference>
<name>A0A2Z7B0D8_9LAMI</name>
<gene>
    <name evidence="3" type="ORF">F511_04646</name>
</gene>
<dbReference type="InterPro" id="IPR011051">
    <property type="entry name" value="RmlC_Cupin_sf"/>
</dbReference>
<feature type="chain" id="PRO_5016434222" evidence="1">
    <location>
        <begin position="23"/>
        <end position="83"/>
    </location>
</feature>
<feature type="signal peptide" evidence="1">
    <location>
        <begin position="1"/>
        <end position="22"/>
    </location>
</feature>
<dbReference type="Proteomes" id="UP000250235">
    <property type="component" value="Unassembled WGS sequence"/>
</dbReference>
<dbReference type="Gene3D" id="2.60.120.10">
    <property type="entry name" value="Jelly Rolls"/>
    <property type="match status" value="1"/>
</dbReference>
<evidence type="ECO:0000256" key="1">
    <source>
        <dbReference type="SAM" id="SignalP"/>
    </source>
</evidence>
<organism evidence="3 4">
    <name type="scientific">Dorcoceras hygrometricum</name>
    <dbReference type="NCBI Taxonomy" id="472368"/>
    <lineage>
        <taxon>Eukaryota</taxon>
        <taxon>Viridiplantae</taxon>
        <taxon>Streptophyta</taxon>
        <taxon>Embryophyta</taxon>
        <taxon>Tracheophyta</taxon>
        <taxon>Spermatophyta</taxon>
        <taxon>Magnoliopsida</taxon>
        <taxon>eudicotyledons</taxon>
        <taxon>Gunneridae</taxon>
        <taxon>Pentapetalae</taxon>
        <taxon>asterids</taxon>
        <taxon>lamiids</taxon>
        <taxon>Lamiales</taxon>
        <taxon>Gesneriaceae</taxon>
        <taxon>Didymocarpoideae</taxon>
        <taxon>Trichosporeae</taxon>
        <taxon>Loxocarpinae</taxon>
        <taxon>Dorcoceras</taxon>
    </lineage>
</organism>
<reference evidence="3 4" key="1">
    <citation type="journal article" date="2015" name="Proc. Natl. Acad. Sci. U.S.A.">
        <title>The resurrection genome of Boea hygrometrica: A blueprint for survival of dehydration.</title>
        <authorList>
            <person name="Xiao L."/>
            <person name="Yang G."/>
            <person name="Zhang L."/>
            <person name="Yang X."/>
            <person name="Zhao S."/>
            <person name="Ji Z."/>
            <person name="Zhou Q."/>
            <person name="Hu M."/>
            <person name="Wang Y."/>
            <person name="Chen M."/>
            <person name="Xu Y."/>
            <person name="Jin H."/>
            <person name="Xiao X."/>
            <person name="Hu G."/>
            <person name="Bao F."/>
            <person name="Hu Y."/>
            <person name="Wan P."/>
            <person name="Li L."/>
            <person name="Deng X."/>
            <person name="Kuang T."/>
            <person name="Xiang C."/>
            <person name="Zhu J.K."/>
            <person name="Oliver M.J."/>
            <person name="He Y."/>
        </authorList>
    </citation>
    <scope>NUCLEOTIDE SEQUENCE [LARGE SCALE GENOMIC DNA]</scope>
    <source>
        <strain evidence="4">cv. XS01</strain>
    </source>
</reference>
<protein>
    <submittedName>
        <fullName evidence="3">Legumin B</fullName>
    </submittedName>
</protein>